<name>A0A511VF64_9BACL</name>
<dbReference type="Proteomes" id="UP000321157">
    <property type="component" value="Unassembled WGS sequence"/>
</dbReference>
<dbReference type="AlphaFoldDB" id="A0A511VF64"/>
<reference evidence="1 2" key="1">
    <citation type="submission" date="2019-07" db="EMBL/GenBank/DDBJ databases">
        <title>Whole genome shotgun sequence of Aneurinibacillus danicus NBRC 102444.</title>
        <authorList>
            <person name="Hosoyama A."/>
            <person name="Uohara A."/>
            <person name="Ohji S."/>
            <person name="Ichikawa N."/>
        </authorList>
    </citation>
    <scope>NUCLEOTIDE SEQUENCE [LARGE SCALE GENOMIC DNA]</scope>
    <source>
        <strain evidence="1 2">NBRC 102444</strain>
    </source>
</reference>
<comment type="caution">
    <text evidence="1">The sequence shown here is derived from an EMBL/GenBank/DDBJ whole genome shotgun (WGS) entry which is preliminary data.</text>
</comment>
<organism evidence="1 2">
    <name type="scientific">Aneurinibacillus danicus</name>
    <dbReference type="NCBI Taxonomy" id="267746"/>
    <lineage>
        <taxon>Bacteria</taxon>
        <taxon>Bacillati</taxon>
        <taxon>Bacillota</taxon>
        <taxon>Bacilli</taxon>
        <taxon>Bacillales</taxon>
        <taxon>Paenibacillaceae</taxon>
        <taxon>Aneurinibacillus group</taxon>
        <taxon>Aneurinibacillus</taxon>
    </lineage>
</organism>
<protein>
    <submittedName>
        <fullName evidence="1">Uncharacterized protein</fullName>
    </submittedName>
</protein>
<accession>A0A511VF64</accession>
<evidence type="ECO:0000313" key="2">
    <source>
        <dbReference type="Proteomes" id="UP000321157"/>
    </source>
</evidence>
<evidence type="ECO:0000313" key="1">
    <source>
        <dbReference type="EMBL" id="GEN36598.1"/>
    </source>
</evidence>
<proteinExistence type="predicted"/>
<gene>
    <name evidence="1" type="ORF">ADA01nite_40580</name>
</gene>
<dbReference type="OrthoDB" id="2967966at2"/>
<dbReference type="EMBL" id="BJXX01000203">
    <property type="protein sequence ID" value="GEN36598.1"/>
    <property type="molecule type" value="Genomic_DNA"/>
</dbReference>
<sequence length="161" mass="18208">MPVKNGDLKAKDPFMVNQEEVNQAVEAFLKNCGCTSIQRSQQKGDAHITAQKDGLKIFVESRGNRAMTHTGDTVFDSAQLWTHLCEQVAQFMKRQQYFTGEALYIAANPDIPRIRTNIEKIDKALDRLGIIRAWVQEDRNVIVDVPSQLQNFVFQAGLISK</sequence>
<dbReference type="RefSeq" id="WP_146812235.1">
    <property type="nucleotide sequence ID" value="NZ_BJXX01000203.1"/>
</dbReference>
<keyword evidence="2" id="KW-1185">Reference proteome</keyword>